<evidence type="ECO:0000256" key="4">
    <source>
        <dbReference type="ARBA" id="ARBA00022989"/>
    </source>
</evidence>
<reference evidence="7 8" key="1">
    <citation type="submission" date="2019-01" db="EMBL/GenBank/DDBJ databases">
        <authorList>
            <person name="Deng T."/>
        </authorList>
    </citation>
    <scope>NUCLEOTIDE SEQUENCE [LARGE SCALE GENOMIC DNA]</scope>
    <source>
        <strain evidence="7 8">F8825</strain>
    </source>
</reference>
<dbReference type="Pfam" id="PF01810">
    <property type="entry name" value="LysE"/>
    <property type="match status" value="1"/>
</dbReference>
<name>A0A4Q2T2B6_9HYPH</name>
<gene>
    <name evidence="7" type="ORF">EUU22_13350</name>
</gene>
<comment type="subcellular location">
    <subcellularLocation>
        <location evidence="1">Cell membrane</location>
        <topology evidence="1">Multi-pass membrane protein</topology>
    </subcellularLocation>
</comment>
<feature type="transmembrane region" description="Helical" evidence="6">
    <location>
        <begin position="110"/>
        <end position="132"/>
    </location>
</feature>
<protein>
    <submittedName>
        <fullName evidence="7">LysE family translocator</fullName>
    </submittedName>
</protein>
<dbReference type="AlphaFoldDB" id="A0A4Q2T2B6"/>
<evidence type="ECO:0000256" key="2">
    <source>
        <dbReference type="ARBA" id="ARBA00022475"/>
    </source>
</evidence>
<dbReference type="Proteomes" id="UP000291088">
    <property type="component" value="Unassembled WGS sequence"/>
</dbReference>
<feature type="transmembrane region" description="Helical" evidence="6">
    <location>
        <begin position="36"/>
        <end position="65"/>
    </location>
</feature>
<comment type="caution">
    <text evidence="7">The sequence shown here is derived from an EMBL/GenBank/DDBJ whole genome shotgun (WGS) entry which is preliminary data.</text>
</comment>
<sequence>MTFSVWISFALLTALQTASPGPAVSLLISTGLRSGIAATLALIPGIFLGDLTLIAVAFALTTALFSVSEAVFDGIRIIGGAYLLFLGIKTIVGVRSALTENEKAEESRKTFNQGFFTSILNPKGLLYFATFLPQFISPEGSYDFQFAVLGATFLVVGLINDTFYAVTSSYGSRYLTLPIRGGLIVVAGTSLLLTGAYVFLKYFEIL</sequence>
<keyword evidence="5 6" id="KW-0472">Membrane</keyword>
<evidence type="ECO:0000313" key="7">
    <source>
        <dbReference type="EMBL" id="RYC12043.1"/>
    </source>
</evidence>
<keyword evidence="8" id="KW-1185">Reference proteome</keyword>
<feature type="transmembrane region" description="Helical" evidence="6">
    <location>
        <begin position="77"/>
        <end position="98"/>
    </location>
</feature>
<keyword evidence="4 6" id="KW-1133">Transmembrane helix</keyword>
<dbReference type="EMBL" id="SDVB01000238">
    <property type="protein sequence ID" value="RYC12043.1"/>
    <property type="molecule type" value="Genomic_DNA"/>
</dbReference>
<dbReference type="GO" id="GO:0015171">
    <property type="term" value="F:amino acid transmembrane transporter activity"/>
    <property type="evidence" value="ECO:0007669"/>
    <property type="project" value="TreeGrafter"/>
</dbReference>
<evidence type="ECO:0000256" key="6">
    <source>
        <dbReference type="SAM" id="Phobius"/>
    </source>
</evidence>
<dbReference type="PANTHER" id="PTHR30086:SF20">
    <property type="entry name" value="ARGININE EXPORTER PROTEIN ARGO-RELATED"/>
    <property type="match status" value="1"/>
</dbReference>
<keyword evidence="3 6" id="KW-0812">Transmembrane</keyword>
<organism evidence="7 8">
    <name type="scientific">Ciceribacter ferrooxidans</name>
    <dbReference type="NCBI Taxonomy" id="2509717"/>
    <lineage>
        <taxon>Bacteria</taxon>
        <taxon>Pseudomonadati</taxon>
        <taxon>Pseudomonadota</taxon>
        <taxon>Alphaproteobacteria</taxon>
        <taxon>Hyphomicrobiales</taxon>
        <taxon>Rhizobiaceae</taxon>
        <taxon>Ciceribacter</taxon>
    </lineage>
</organism>
<evidence type="ECO:0000256" key="5">
    <source>
        <dbReference type="ARBA" id="ARBA00023136"/>
    </source>
</evidence>
<dbReference type="RefSeq" id="WP_129332472.1">
    <property type="nucleotide sequence ID" value="NZ_SDVB01000238.1"/>
</dbReference>
<evidence type="ECO:0000256" key="3">
    <source>
        <dbReference type="ARBA" id="ARBA00022692"/>
    </source>
</evidence>
<proteinExistence type="predicted"/>
<evidence type="ECO:0000313" key="8">
    <source>
        <dbReference type="Proteomes" id="UP000291088"/>
    </source>
</evidence>
<dbReference type="GO" id="GO:0005886">
    <property type="term" value="C:plasma membrane"/>
    <property type="evidence" value="ECO:0007669"/>
    <property type="project" value="UniProtKB-SubCell"/>
</dbReference>
<keyword evidence="2" id="KW-1003">Cell membrane</keyword>
<dbReference type="InterPro" id="IPR001123">
    <property type="entry name" value="LeuE-type"/>
</dbReference>
<accession>A0A4Q2T2B6</accession>
<dbReference type="PANTHER" id="PTHR30086">
    <property type="entry name" value="ARGININE EXPORTER PROTEIN ARGO"/>
    <property type="match status" value="1"/>
</dbReference>
<feature type="transmembrane region" description="Helical" evidence="6">
    <location>
        <begin position="179"/>
        <end position="200"/>
    </location>
</feature>
<dbReference type="OrthoDB" id="9804822at2"/>
<evidence type="ECO:0000256" key="1">
    <source>
        <dbReference type="ARBA" id="ARBA00004651"/>
    </source>
</evidence>
<feature type="transmembrane region" description="Helical" evidence="6">
    <location>
        <begin position="144"/>
        <end position="167"/>
    </location>
</feature>